<dbReference type="AlphaFoldDB" id="D7LLI6"/>
<dbReference type="GO" id="GO:0004523">
    <property type="term" value="F:RNA-DNA hybrid ribonuclease activity"/>
    <property type="evidence" value="ECO:0007669"/>
    <property type="project" value="InterPro"/>
</dbReference>
<evidence type="ECO:0000313" key="3">
    <source>
        <dbReference type="Proteomes" id="UP000008694"/>
    </source>
</evidence>
<proteinExistence type="predicted"/>
<dbReference type="EMBL" id="GL348716">
    <property type="protein sequence ID" value="EFH57845.1"/>
    <property type="molecule type" value="Genomic_DNA"/>
</dbReference>
<dbReference type="eggNOG" id="KOG1075">
    <property type="taxonomic scope" value="Eukaryota"/>
</dbReference>
<dbReference type="InterPro" id="IPR044730">
    <property type="entry name" value="RNase_H-like_dom_plant"/>
</dbReference>
<dbReference type="Pfam" id="PF13456">
    <property type="entry name" value="RVT_3"/>
    <property type="match status" value="1"/>
</dbReference>
<dbReference type="CDD" id="cd06222">
    <property type="entry name" value="RNase_H_like"/>
    <property type="match status" value="1"/>
</dbReference>
<evidence type="ECO:0000313" key="2">
    <source>
        <dbReference type="EMBL" id="EFH57845.1"/>
    </source>
</evidence>
<reference evidence="3" key="1">
    <citation type="journal article" date="2011" name="Nat. Genet.">
        <title>The Arabidopsis lyrata genome sequence and the basis of rapid genome size change.</title>
        <authorList>
            <person name="Hu T.T."/>
            <person name="Pattyn P."/>
            <person name="Bakker E.G."/>
            <person name="Cao J."/>
            <person name="Cheng J.-F."/>
            <person name="Clark R.M."/>
            <person name="Fahlgren N."/>
            <person name="Fawcett J.A."/>
            <person name="Grimwood J."/>
            <person name="Gundlach H."/>
            <person name="Haberer G."/>
            <person name="Hollister J.D."/>
            <person name="Ossowski S."/>
            <person name="Ottilar R.P."/>
            <person name="Salamov A.A."/>
            <person name="Schneeberger K."/>
            <person name="Spannagl M."/>
            <person name="Wang X."/>
            <person name="Yang L."/>
            <person name="Nasrallah M.E."/>
            <person name="Bergelson J."/>
            <person name="Carrington J.C."/>
            <person name="Gaut B.S."/>
            <person name="Schmutz J."/>
            <person name="Mayer K.F.X."/>
            <person name="Van de Peer Y."/>
            <person name="Grigoriev I.V."/>
            <person name="Nordborg M."/>
            <person name="Weigel D."/>
            <person name="Guo Y.-L."/>
        </authorList>
    </citation>
    <scope>NUCLEOTIDE SEQUENCE [LARGE SCALE GENOMIC DNA]</scope>
    <source>
        <strain evidence="3">cv. MN47</strain>
    </source>
</reference>
<protein>
    <recommendedName>
        <fullName evidence="1">RNase H type-1 domain-containing protein</fullName>
    </recommendedName>
</protein>
<dbReference type="HOGENOM" id="CLU_183995_0_0_1"/>
<dbReference type="InterPro" id="IPR002156">
    <property type="entry name" value="RNaseH_domain"/>
</dbReference>
<dbReference type="GO" id="GO:0003676">
    <property type="term" value="F:nucleic acid binding"/>
    <property type="evidence" value="ECO:0007669"/>
    <property type="project" value="InterPro"/>
</dbReference>
<name>D7LLI6_ARALL</name>
<dbReference type="Gene3D" id="3.30.420.10">
    <property type="entry name" value="Ribonuclease H-like superfamily/Ribonuclease H"/>
    <property type="match status" value="1"/>
</dbReference>
<accession>D7LLI6</accession>
<dbReference type="Proteomes" id="UP000008694">
    <property type="component" value="Unassembled WGS sequence"/>
</dbReference>
<sequence>MQNCWSKGFKRVCFEGDNKEVADLLNGNKLNFGMFNWIREARSWKSRFTDRQFIWCHRNSNTPADLLANQQIPLNSCFYFHSFVQQTRCKAISQTF</sequence>
<feature type="domain" description="RNase H type-1" evidence="1">
    <location>
        <begin position="1"/>
        <end position="70"/>
    </location>
</feature>
<evidence type="ECO:0000259" key="1">
    <source>
        <dbReference type="Pfam" id="PF13456"/>
    </source>
</evidence>
<dbReference type="Gramene" id="scaffold_402553.1">
    <property type="protein sequence ID" value="scaffold_402553.1"/>
    <property type="gene ID" value="scaffold_402553.1"/>
</dbReference>
<organism evidence="3">
    <name type="scientific">Arabidopsis lyrata subsp. lyrata</name>
    <name type="common">Lyre-leaved rock-cress</name>
    <dbReference type="NCBI Taxonomy" id="81972"/>
    <lineage>
        <taxon>Eukaryota</taxon>
        <taxon>Viridiplantae</taxon>
        <taxon>Streptophyta</taxon>
        <taxon>Embryophyta</taxon>
        <taxon>Tracheophyta</taxon>
        <taxon>Spermatophyta</taxon>
        <taxon>Magnoliopsida</taxon>
        <taxon>eudicotyledons</taxon>
        <taxon>Gunneridae</taxon>
        <taxon>Pentapetalae</taxon>
        <taxon>rosids</taxon>
        <taxon>malvids</taxon>
        <taxon>Brassicales</taxon>
        <taxon>Brassicaceae</taxon>
        <taxon>Camelineae</taxon>
        <taxon>Arabidopsis</taxon>
    </lineage>
</organism>
<dbReference type="InterPro" id="IPR012337">
    <property type="entry name" value="RNaseH-like_sf"/>
</dbReference>
<dbReference type="SUPFAM" id="SSF53098">
    <property type="entry name" value="Ribonuclease H-like"/>
    <property type="match status" value="1"/>
</dbReference>
<gene>
    <name evidence="2" type="ORF">ARALYDRAFT_903052</name>
</gene>
<dbReference type="InterPro" id="IPR036397">
    <property type="entry name" value="RNaseH_sf"/>
</dbReference>
<keyword evidence="3" id="KW-1185">Reference proteome</keyword>